<evidence type="ECO:0000313" key="5">
    <source>
        <dbReference type="Proteomes" id="UP000009311"/>
    </source>
</evidence>
<feature type="domain" description="S-layer protein C-terminal" evidence="3">
    <location>
        <begin position="29"/>
        <end position="89"/>
    </location>
</feature>
<dbReference type="PATRIC" id="fig|1423790.3.peg.985"/>
<name>I7IZ51_9LACO</name>
<evidence type="ECO:0000256" key="1">
    <source>
        <dbReference type="SAM" id="SignalP"/>
    </source>
</evidence>
<comment type="caution">
    <text evidence="4">The sequence shown here is derived from an EMBL/GenBank/DDBJ whole genome shotgun (WGS) entry which is preliminary data.</text>
</comment>
<dbReference type="Pfam" id="PF00188">
    <property type="entry name" value="CAP"/>
    <property type="match status" value="1"/>
</dbReference>
<dbReference type="InterPro" id="IPR035940">
    <property type="entry name" value="CAP_sf"/>
</dbReference>
<feature type="signal peptide" evidence="1">
    <location>
        <begin position="1"/>
        <end position="30"/>
    </location>
</feature>
<dbReference type="Proteomes" id="UP000009311">
    <property type="component" value="Unassembled WGS sequence"/>
</dbReference>
<evidence type="ECO:0000313" key="4">
    <source>
        <dbReference type="EMBL" id="CCI84892.1"/>
    </source>
</evidence>
<evidence type="ECO:0000259" key="3">
    <source>
        <dbReference type="Pfam" id="PF03217"/>
    </source>
</evidence>
<dbReference type="InterPro" id="IPR014044">
    <property type="entry name" value="CAP_dom"/>
</dbReference>
<sequence length="241" mass="26608">MKKAKKFVTILALSAGLLGVANNQSSAVQAASSFKIKLNKNAFVYTAKGSRLNRFWKKSSVLRATGTKVIKGKKYYRLEGSKAGYILANTAKKQATKTNITKDANKVDNSVSPEFRKQVQTEFVKLINNWRKAKDLKANSELTKFATLRAQDQVVSLKNTGNLDNHAGFNNYNAPASAECIGKEPKTSAKKLAQNMFNKLVLNDADSQWRHRDILKSAKYSQIGVGIAATGDYYTYAADLK</sequence>
<dbReference type="RefSeq" id="WP_009559447.1">
    <property type="nucleotide sequence ID" value="NZ_AYZN01000002.1"/>
</dbReference>
<dbReference type="InterPro" id="IPR024968">
    <property type="entry name" value="SlpA_C_lactobacillus"/>
</dbReference>
<dbReference type="Gene3D" id="3.40.33.10">
    <property type="entry name" value="CAP"/>
    <property type="match status" value="1"/>
</dbReference>
<feature type="chain" id="PRO_5009961790" evidence="1">
    <location>
        <begin position="31"/>
        <end position="241"/>
    </location>
</feature>
<feature type="domain" description="SCP" evidence="2">
    <location>
        <begin position="125"/>
        <end position="234"/>
    </location>
</feature>
<dbReference type="EMBL" id="CAKD01000013">
    <property type="protein sequence ID" value="CCI84892.1"/>
    <property type="molecule type" value="Genomic_DNA"/>
</dbReference>
<keyword evidence="1" id="KW-0732">Signal</keyword>
<reference evidence="4 5" key="1">
    <citation type="submission" date="2012-06" db="EMBL/GenBank/DDBJ databases">
        <title>Draft Genome Sequence of Lactobacillus pasteurii CRBIP 24.76T.</title>
        <authorList>
            <person name="Cousin S."/>
            <person name="Bouchier C."/>
            <person name="Loux V."/>
            <person name="Ma L."/>
            <person name="Creno S."/>
            <person name="Bizet C."/>
            <person name="Clermont D."/>
        </authorList>
    </citation>
    <scope>NUCLEOTIDE SEQUENCE [LARGE SCALE GENOMIC DNA]</scope>
    <source>
        <strain evidence="5">CRBIP 24.76T</strain>
    </source>
</reference>
<dbReference type="OrthoDB" id="2329850at2"/>
<protein>
    <submittedName>
        <fullName evidence="4">SCP-like extracellular protein</fullName>
    </submittedName>
</protein>
<organism evidence="4 5">
    <name type="scientific">Lactobacillus pasteurii DSM 23907 = CRBIP 24.76</name>
    <dbReference type="NCBI Taxonomy" id="1423790"/>
    <lineage>
        <taxon>Bacteria</taxon>
        <taxon>Bacillati</taxon>
        <taxon>Bacillota</taxon>
        <taxon>Bacilli</taxon>
        <taxon>Lactobacillales</taxon>
        <taxon>Lactobacillaceae</taxon>
        <taxon>Lactobacillus</taxon>
    </lineage>
</organism>
<dbReference type="SUPFAM" id="SSF55797">
    <property type="entry name" value="PR-1-like"/>
    <property type="match status" value="1"/>
</dbReference>
<keyword evidence="5" id="KW-1185">Reference proteome</keyword>
<dbReference type="Pfam" id="PF03217">
    <property type="entry name" value="SlpA"/>
    <property type="match status" value="1"/>
</dbReference>
<proteinExistence type="predicted"/>
<gene>
    <name evidence="4" type="ORF">BN53_02085</name>
</gene>
<dbReference type="AlphaFoldDB" id="I7IZ51"/>
<accession>I7IZ51</accession>
<evidence type="ECO:0000259" key="2">
    <source>
        <dbReference type="Pfam" id="PF00188"/>
    </source>
</evidence>